<evidence type="ECO:0000259" key="1">
    <source>
        <dbReference type="Pfam" id="PF13521"/>
    </source>
</evidence>
<protein>
    <submittedName>
        <fullName evidence="2">Cytidyltransferase-like domain-containing protein</fullName>
    </submittedName>
</protein>
<dbReference type="Gene3D" id="3.40.50.300">
    <property type="entry name" value="P-loop containing nucleotide triphosphate hydrolases"/>
    <property type="match status" value="1"/>
</dbReference>
<dbReference type="GO" id="GO:0016740">
    <property type="term" value="F:transferase activity"/>
    <property type="evidence" value="ECO:0007669"/>
    <property type="project" value="UniProtKB-KW"/>
</dbReference>
<dbReference type="RefSeq" id="WP_111476500.1">
    <property type="nucleotide sequence ID" value="NZ_QHKM01000001.1"/>
</dbReference>
<dbReference type="InterPro" id="IPR052735">
    <property type="entry name" value="NAD_biosynth-regulator"/>
</dbReference>
<feature type="domain" description="NadR/Ttd14 AAA" evidence="1">
    <location>
        <begin position="175"/>
        <end position="331"/>
    </location>
</feature>
<dbReference type="EMBL" id="QHKM01000001">
    <property type="protein sequence ID" value="RAK69764.1"/>
    <property type="molecule type" value="Genomic_DNA"/>
</dbReference>
<dbReference type="AlphaFoldDB" id="A0A328BV75"/>
<reference evidence="3" key="1">
    <citation type="submission" date="2018-05" db="EMBL/GenBank/DDBJ databases">
        <authorList>
            <person name="Nie L."/>
        </authorList>
    </citation>
    <scope>NUCLEOTIDE SEQUENCE [LARGE SCALE GENOMIC DNA]</scope>
    <source>
        <strain evidence="3">NL</strain>
    </source>
</reference>
<dbReference type="SUPFAM" id="SSF52374">
    <property type="entry name" value="Nucleotidylyl transferase"/>
    <property type="match status" value="1"/>
</dbReference>
<dbReference type="SUPFAM" id="SSF52540">
    <property type="entry name" value="P-loop containing nucleoside triphosphate hydrolases"/>
    <property type="match status" value="1"/>
</dbReference>
<dbReference type="InterPro" id="IPR027417">
    <property type="entry name" value="P-loop_NTPase"/>
</dbReference>
<name>A0A328BV75_9BACT</name>
<dbReference type="NCBIfam" id="TIGR00125">
    <property type="entry name" value="cyt_tran_rel"/>
    <property type="match status" value="1"/>
</dbReference>
<dbReference type="Pfam" id="PF13521">
    <property type="entry name" value="AAA_28"/>
    <property type="match status" value="1"/>
</dbReference>
<proteinExistence type="predicted"/>
<dbReference type="InterPro" id="IPR038727">
    <property type="entry name" value="NadR/Ttd14_AAA_dom"/>
</dbReference>
<dbReference type="Gene3D" id="3.40.50.620">
    <property type="entry name" value="HUPs"/>
    <property type="match status" value="1"/>
</dbReference>
<dbReference type="Proteomes" id="UP000248553">
    <property type="component" value="Unassembled WGS sequence"/>
</dbReference>
<organism evidence="2 3">
    <name type="scientific">Hymenobacter edaphi</name>
    <dbReference type="NCBI Taxonomy" id="2211146"/>
    <lineage>
        <taxon>Bacteria</taxon>
        <taxon>Pseudomonadati</taxon>
        <taxon>Bacteroidota</taxon>
        <taxon>Cytophagia</taxon>
        <taxon>Cytophagales</taxon>
        <taxon>Hymenobacteraceae</taxon>
        <taxon>Hymenobacter</taxon>
    </lineage>
</organism>
<accession>A0A328BV75</accession>
<sequence>MTNHPASRTGLVVGKFAPLHRGHQLLIETAAAQVAELHVWVYSEPDLPRLPAPVRAEWLRQIYGASIGGCRLHVRALTKPHYPQLPPNDAPDFAHREFVRQLLLELDLRIDVVFTSEAYGVGFAAHLGAAHVLVDQERRQRPVSGTALRADVYGQPEWLHPVVQAHFHSADYVQRVALLGAESTGKSTLTAALGRHLGTSWVSEYGRTLWEAQGGQLAYADLLRIARQHRALEDEALPRARHWLISDTNAVTTLWYSYAYFGRAEAALHALAAECRSRYAHTFVCAPDFPFEQDGTRAPAAQQQLQQHTQLMLLDVLGIPYQVLTGPVAERVQQVQAALGEALPVQL</sequence>
<dbReference type="OrthoDB" id="9151999at2"/>
<gene>
    <name evidence="2" type="ORF">DLM85_02610</name>
</gene>
<dbReference type="InterPro" id="IPR004821">
    <property type="entry name" value="Cyt_trans-like"/>
</dbReference>
<evidence type="ECO:0000313" key="3">
    <source>
        <dbReference type="Proteomes" id="UP000248553"/>
    </source>
</evidence>
<keyword evidence="2" id="KW-0808">Transferase</keyword>
<dbReference type="PANTHER" id="PTHR37512:SF1">
    <property type="entry name" value="NADR_TTD14 AAA DOMAIN-CONTAINING PROTEIN"/>
    <property type="match status" value="1"/>
</dbReference>
<evidence type="ECO:0000313" key="2">
    <source>
        <dbReference type="EMBL" id="RAK69764.1"/>
    </source>
</evidence>
<keyword evidence="3" id="KW-1185">Reference proteome</keyword>
<comment type="caution">
    <text evidence="2">The sequence shown here is derived from an EMBL/GenBank/DDBJ whole genome shotgun (WGS) entry which is preliminary data.</text>
</comment>
<dbReference type="InterPro" id="IPR014729">
    <property type="entry name" value="Rossmann-like_a/b/a_fold"/>
</dbReference>
<dbReference type="PANTHER" id="PTHR37512">
    <property type="entry name" value="TRIFUNCTIONAL NAD BIOSYNTHESIS/REGULATOR PROTEIN NADR"/>
    <property type="match status" value="1"/>
</dbReference>